<organism evidence="2 3">
    <name type="scientific">Rubinisphaera brasiliensis (strain ATCC 49424 / DSM 5305 / JCM 21570 / IAM 15109 / NBRC 103401 / IFAM 1448)</name>
    <name type="common">Planctomyces brasiliensis</name>
    <dbReference type="NCBI Taxonomy" id="756272"/>
    <lineage>
        <taxon>Bacteria</taxon>
        <taxon>Pseudomonadati</taxon>
        <taxon>Planctomycetota</taxon>
        <taxon>Planctomycetia</taxon>
        <taxon>Planctomycetales</taxon>
        <taxon>Planctomycetaceae</taxon>
        <taxon>Rubinisphaera</taxon>
    </lineage>
</organism>
<dbReference type="STRING" id="756272.Plabr_0551"/>
<feature type="domain" description="Transposase IS200-like" evidence="1">
    <location>
        <begin position="12"/>
        <end position="147"/>
    </location>
</feature>
<dbReference type="OrthoDB" id="9794403at2"/>
<protein>
    <recommendedName>
        <fullName evidence="1">Transposase IS200-like domain-containing protein</fullName>
    </recommendedName>
</protein>
<keyword evidence="3" id="KW-1185">Reference proteome</keyword>
<dbReference type="GO" id="GO:0043565">
    <property type="term" value="F:sequence-specific DNA binding"/>
    <property type="evidence" value="ECO:0007669"/>
    <property type="project" value="TreeGrafter"/>
</dbReference>
<dbReference type="GO" id="GO:0006313">
    <property type="term" value="P:DNA transposition"/>
    <property type="evidence" value="ECO:0007669"/>
    <property type="project" value="InterPro"/>
</dbReference>
<dbReference type="InterPro" id="IPR002686">
    <property type="entry name" value="Transposase_17"/>
</dbReference>
<dbReference type="Gene3D" id="3.30.70.1290">
    <property type="entry name" value="Transposase IS200-like"/>
    <property type="match status" value="1"/>
</dbReference>
<dbReference type="AlphaFoldDB" id="F0ST23"/>
<dbReference type="PANTHER" id="PTHR36966">
    <property type="entry name" value="REP-ASSOCIATED TYROSINE TRANSPOSASE"/>
    <property type="match status" value="1"/>
</dbReference>
<proteinExistence type="predicted"/>
<dbReference type="SMART" id="SM01321">
    <property type="entry name" value="Y1_Tnp"/>
    <property type="match status" value="1"/>
</dbReference>
<accession>F0ST23</accession>
<reference evidence="3" key="1">
    <citation type="submission" date="2011-02" db="EMBL/GenBank/DDBJ databases">
        <title>The complete genome of Planctomyces brasiliensis DSM 5305.</title>
        <authorList>
            <person name="Lucas S."/>
            <person name="Copeland A."/>
            <person name="Lapidus A."/>
            <person name="Bruce D."/>
            <person name="Goodwin L."/>
            <person name="Pitluck S."/>
            <person name="Kyrpides N."/>
            <person name="Mavromatis K."/>
            <person name="Pagani I."/>
            <person name="Ivanova N."/>
            <person name="Ovchinnikova G."/>
            <person name="Lu M."/>
            <person name="Detter J.C."/>
            <person name="Han C."/>
            <person name="Land M."/>
            <person name="Hauser L."/>
            <person name="Markowitz V."/>
            <person name="Cheng J.-F."/>
            <person name="Hugenholtz P."/>
            <person name="Woyke T."/>
            <person name="Wu D."/>
            <person name="Tindall B."/>
            <person name="Pomrenke H.G."/>
            <person name="Brambilla E."/>
            <person name="Klenk H.-P."/>
            <person name="Eisen J.A."/>
        </authorList>
    </citation>
    <scope>NUCLEOTIDE SEQUENCE [LARGE SCALE GENOMIC DNA]</scope>
    <source>
        <strain evidence="3">ATCC 49424 / DSM 5305 / JCM 21570 / NBRC 103401 / IFAM 1448</strain>
    </source>
</reference>
<dbReference type="Proteomes" id="UP000006860">
    <property type="component" value="Chromosome"/>
</dbReference>
<dbReference type="HOGENOM" id="CLU_068226_5_0_0"/>
<name>F0ST23_RUBBR</name>
<dbReference type="EMBL" id="CP002546">
    <property type="protein sequence ID" value="ADY58178.1"/>
    <property type="molecule type" value="Genomic_DNA"/>
</dbReference>
<dbReference type="eggNOG" id="COG1943">
    <property type="taxonomic scope" value="Bacteria"/>
</dbReference>
<evidence type="ECO:0000313" key="2">
    <source>
        <dbReference type="EMBL" id="ADY58178.1"/>
    </source>
</evidence>
<dbReference type="InterPro" id="IPR052715">
    <property type="entry name" value="RAYT_transposase"/>
</dbReference>
<dbReference type="PANTHER" id="PTHR36966:SF1">
    <property type="entry name" value="REP-ASSOCIATED TYROSINE TRANSPOSASE"/>
    <property type="match status" value="1"/>
</dbReference>
<dbReference type="NCBIfam" id="NF047646">
    <property type="entry name" value="REP_Tyr_transpos"/>
    <property type="match status" value="1"/>
</dbReference>
<gene>
    <name evidence="2" type="ordered locus">Plabr_0551</name>
</gene>
<dbReference type="InterPro" id="IPR036515">
    <property type="entry name" value="Transposase_17_sf"/>
</dbReference>
<evidence type="ECO:0000313" key="3">
    <source>
        <dbReference type="Proteomes" id="UP000006860"/>
    </source>
</evidence>
<evidence type="ECO:0000259" key="1">
    <source>
        <dbReference type="SMART" id="SM01321"/>
    </source>
</evidence>
<dbReference type="KEGG" id="pbs:Plabr_0551"/>
<dbReference type="GO" id="GO:0004803">
    <property type="term" value="F:transposase activity"/>
    <property type="evidence" value="ECO:0007669"/>
    <property type="project" value="InterPro"/>
</dbReference>
<sequence>MSHRKQLKHFHETGHFHEFTFSCSQRQPLLSRPGRMELLARCLDRANAECHVQLVAFVFMPEHVHLLTYFLDEQPNFGLYLARIRQPFSKQVRAELEEHEPDQLKSMMVQERPGKTCFRFWQPGAGFDRNIFSKEALEASVNYIHANPAKRGLCERATDWNWSSASYYEAKPRLQQFEDLPFIHGLPVGALD</sequence>
<dbReference type="SUPFAM" id="SSF143422">
    <property type="entry name" value="Transposase IS200-like"/>
    <property type="match status" value="1"/>
</dbReference>